<comment type="caution">
    <text evidence="14">The sequence shown here is derived from an EMBL/GenBank/DDBJ whole genome shotgun (WGS) entry which is preliminary data.</text>
</comment>
<evidence type="ECO:0000256" key="2">
    <source>
        <dbReference type="ARBA" id="ARBA00001968"/>
    </source>
</evidence>
<keyword evidence="13" id="KW-0479">Metal-binding</keyword>
<comment type="subunit">
    <text evidence="4">Homotrimer.</text>
</comment>
<dbReference type="InterPro" id="IPR005493">
    <property type="entry name" value="RraA/RraA-like"/>
</dbReference>
<dbReference type="EMBL" id="JACOPO010000001">
    <property type="protein sequence ID" value="MBC5721794.1"/>
    <property type="molecule type" value="Genomic_DNA"/>
</dbReference>
<evidence type="ECO:0000256" key="13">
    <source>
        <dbReference type="PIRSR" id="PIRSR605493-1"/>
    </source>
</evidence>
<sequence length="229" mass="24740">MTENKVGFRIFQHVNRADHELVEAFRGISSCCISDQTSRMYCMSQELHPLTDLPLLGTAITVNTAEGDNLMIHKAIDMAQPGDVIVVNAHGCKTRSVVGEMMVRHAAARGVTGFIVDGMTRDPEGIRQAGIPVFSLGSIILGSHRNGPGEINVPISCGGTVVMPGDIVIGDTEGIVVLRPDDAADIVSAARKKHEQELDKRKKYKSGAVSASNRDWIDRTLTEKNVPVL</sequence>
<dbReference type="NCBIfam" id="NF004850">
    <property type="entry name" value="PRK06201.1"/>
    <property type="match status" value="1"/>
</dbReference>
<evidence type="ECO:0000256" key="7">
    <source>
        <dbReference type="ARBA" id="ARBA00016549"/>
    </source>
</evidence>
<name>A0A8J6M5R5_9FIRM</name>
<organism evidence="14 15">
    <name type="scientific">Flintibacter hominis</name>
    <dbReference type="NCBI Taxonomy" id="2763048"/>
    <lineage>
        <taxon>Bacteria</taxon>
        <taxon>Bacillati</taxon>
        <taxon>Bacillota</taxon>
        <taxon>Clostridia</taxon>
        <taxon>Eubacteriales</taxon>
        <taxon>Flintibacter</taxon>
    </lineage>
</organism>
<evidence type="ECO:0000256" key="5">
    <source>
        <dbReference type="ARBA" id="ARBA00012213"/>
    </source>
</evidence>
<comment type="catalytic activity">
    <reaction evidence="1">
        <text>4-hydroxy-4-methyl-2-oxoglutarate = 2 pyruvate</text>
        <dbReference type="Rhea" id="RHEA:22748"/>
        <dbReference type="ChEBI" id="CHEBI:15361"/>
        <dbReference type="ChEBI" id="CHEBI:58276"/>
        <dbReference type="EC" id="4.1.3.17"/>
    </reaction>
</comment>
<evidence type="ECO:0000256" key="10">
    <source>
        <dbReference type="ARBA" id="ARBA00030169"/>
    </source>
</evidence>
<dbReference type="PANTHER" id="PTHR33254">
    <property type="entry name" value="4-HYDROXY-4-METHYL-2-OXOGLUTARATE ALDOLASE 3-RELATED"/>
    <property type="match status" value="1"/>
</dbReference>
<evidence type="ECO:0000256" key="4">
    <source>
        <dbReference type="ARBA" id="ARBA00011233"/>
    </source>
</evidence>
<dbReference type="GO" id="GO:0047443">
    <property type="term" value="F:4-hydroxy-4-methyl-2-oxoglutarate aldolase activity"/>
    <property type="evidence" value="ECO:0007669"/>
    <property type="project" value="UniProtKB-EC"/>
</dbReference>
<keyword evidence="15" id="KW-1185">Reference proteome</keyword>
<comment type="function">
    <text evidence="8">Catalyzes the aldol cleavage of 4-hydroxy-4-methyl-2-oxoglutarate (HMG) into 2 molecules of pyruvate. Also contains a secondary oxaloacetate (OAA) decarboxylase activity due to the common pyruvate enolate transition state formed following C-C bond cleavage in the retro-aldol and decarboxylation reactions.</text>
</comment>
<dbReference type="Pfam" id="PF03737">
    <property type="entry name" value="RraA-like"/>
    <property type="match status" value="1"/>
</dbReference>
<dbReference type="GO" id="GO:0008948">
    <property type="term" value="F:oxaloacetate decarboxylase activity"/>
    <property type="evidence" value="ECO:0007669"/>
    <property type="project" value="UniProtKB-EC"/>
</dbReference>
<dbReference type="PANTHER" id="PTHR33254:SF4">
    <property type="entry name" value="4-HYDROXY-4-METHYL-2-OXOGLUTARATE ALDOLASE 3-RELATED"/>
    <property type="match status" value="1"/>
</dbReference>
<accession>A0A8J6M5R5</accession>
<evidence type="ECO:0000256" key="11">
    <source>
        <dbReference type="ARBA" id="ARBA00032305"/>
    </source>
</evidence>
<dbReference type="EC" id="4.1.3.17" evidence="5"/>
<reference evidence="14" key="1">
    <citation type="submission" date="2020-08" db="EMBL/GenBank/DDBJ databases">
        <title>Genome public.</title>
        <authorList>
            <person name="Liu C."/>
            <person name="Sun Q."/>
        </authorList>
    </citation>
    <scope>NUCLEOTIDE SEQUENCE</scope>
    <source>
        <strain evidence="14">NSJ-23</strain>
    </source>
</reference>
<dbReference type="AlphaFoldDB" id="A0A8J6M5R5"/>
<feature type="binding site" evidence="13">
    <location>
        <position position="122"/>
    </location>
    <ligand>
        <name>Mg(2+)</name>
        <dbReference type="ChEBI" id="CHEBI:18420"/>
    </ligand>
</feature>
<gene>
    <name evidence="14" type="ORF">H8S11_03035</name>
</gene>
<dbReference type="CDD" id="cd16841">
    <property type="entry name" value="RraA_family"/>
    <property type="match status" value="1"/>
</dbReference>
<evidence type="ECO:0000256" key="9">
    <source>
        <dbReference type="ARBA" id="ARBA00029596"/>
    </source>
</evidence>
<keyword evidence="13" id="KW-0460">Magnesium</keyword>
<dbReference type="InterPro" id="IPR036704">
    <property type="entry name" value="RraA/RraA-like_sf"/>
</dbReference>
<dbReference type="SUPFAM" id="SSF89562">
    <property type="entry name" value="RraA-like"/>
    <property type="match status" value="1"/>
</dbReference>
<comment type="cofactor">
    <cofactor evidence="13">
        <name>Mg(2+)</name>
        <dbReference type="ChEBI" id="CHEBI:18420"/>
    </cofactor>
</comment>
<evidence type="ECO:0000256" key="3">
    <source>
        <dbReference type="ARBA" id="ARBA00008621"/>
    </source>
</evidence>
<comment type="cofactor">
    <cofactor evidence="2">
        <name>a divalent metal cation</name>
        <dbReference type="ChEBI" id="CHEBI:60240"/>
    </cofactor>
</comment>
<evidence type="ECO:0000256" key="8">
    <source>
        <dbReference type="ARBA" id="ARBA00025046"/>
    </source>
</evidence>
<feature type="binding site" evidence="13">
    <location>
        <begin position="99"/>
        <end position="102"/>
    </location>
    <ligand>
        <name>substrate</name>
    </ligand>
</feature>
<comment type="similarity">
    <text evidence="3">Belongs to the class II aldolase/RraA-like family.</text>
</comment>
<evidence type="ECO:0000313" key="15">
    <source>
        <dbReference type="Proteomes" id="UP000628736"/>
    </source>
</evidence>
<dbReference type="Proteomes" id="UP000628736">
    <property type="component" value="Unassembled WGS sequence"/>
</dbReference>
<feature type="binding site" evidence="13">
    <location>
        <position position="121"/>
    </location>
    <ligand>
        <name>substrate</name>
    </ligand>
</feature>
<comment type="catalytic activity">
    <reaction evidence="12">
        <text>oxaloacetate + H(+) = pyruvate + CO2</text>
        <dbReference type="Rhea" id="RHEA:15641"/>
        <dbReference type="ChEBI" id="CHEBI:15361"/>
        <dbReference type="ChEBI" id="CHEBI:15378"/>
        <dbReference type="ChEBI" id="CHEBI:16452"/>
        <dbReference type="ChEBI" id="CHEBI:16526"/>
        <dbReference type="EC" id="4.1.1.112"/>
    </reaction>
</comment>
<evidence type="ECO:0000313" key="14">
    <source>
        <dbReference type="EMBL" id="MBC5721794.1"/>
    </source>
</evidence>
<evidence type="ECO:0000256" key="12">
    <source>
        <dbReference type="ARBA" id="ARBA00047973"/>
    </source>
</evidence>
<protein>
    <recommendedName>
        <fullName evidence="7">Putative 4-hydroxy-4-methyl-2-oxoglutarate aldolase</fullName>
        <ecNumber evidence="6">4.1.1.112</ecNumber>
        <ecNumber evidence="5">4.1.3.17</ecNumber>
    </recommendedName>
    <alternativeName>
        <fullName evidence="11">Oxaloacetate decarboxylase</fullName>
    </alternativeName>
    <alternativeName>
        <fullName evidence="9">Regulator of ribonuclease activity homolog</fullName>
    </alternativeName>
    <alternativeName>
        <fullName evidence="10">RraA-like protein</fullName>
    </alternativeName>
</protein>
<dbReference type="GO" id="GO:0046872">
    <property type="term" value="F:metal ion binding"/>
    <property type="evidence" value="ECO:0007669"/>
    <property type="project" value="UniProtKB-KW"/>
</dbReference>
<dbReference type="RefSeq" id="WP_186852126.1">
    <property type="nucleotide sequence ID" value="NZ_JACOPO010000001.1"/>
</dbReference>
<dbReference type="EC" id="4.1.1.112" evidence="6"/>
<evidence type="ECO:0000256" key="6">
    <source>
        <dbReference type="ARBA" id="ARBA00012947"/>
    </source>
</evidence>
<evidence type="ECO:0000256" key="1">
    <source>
        <dbReference type="ARBA" id="ARBA00001342"/>
    </source>
</evidence>
<proteinExistence type="inferred from homology"/>
<dbReference type="Gene3D" id="3.50.30.40">
    <property type="entry name" value="Ribonuclease E inhibitor RraA/RraA-like"/>
    <property type="match status" value="1"/>
</dbReference>